<gene>
    <name evidence="2" type="ORF">AB5J50_48730</name>
</gene>
<dbReference type="AlphaFoldDB" id="A0AB39STC5"/>
<evidence type="ECO:0000259" key="1">
    <source>
        <dbReference type="Pfam" id="PF01323"/>
    </source>
</evidence>
<name>A0AB39STC5_9ACTN</name>
<sequence>MKLVYVFDAYCGWSHGFSGTLREVVSRHPELPVNVVSGGLFTGERRVPMTRFGHIQEANDAISRLTGARFGESYRRLAVEGSFVMDSEAAARGVAALRQTAPSRAVELAVALQHAFYVDGLDLSASATYRQVAREAGLDADAVVAAFEAPQAQKAAEADFRRTSELGVTSFPTLIAVDGSRTVALARGHATADEVDHRLAAVGVDHTS</sequence>
<organism evidence="2">
    <name type="scientific">Streptomyces sp. R35</name>
    <dbReference type="NCBI Taxonomy" id="3238630"/>
    <lineage>
        <taxon>Bacteria</taxon>
        <taxon>Bacillati</taxon>
        <taxon>Actinomycetota</taxon>
        <taxon>Actinomycetes</taxon>
        <taxon>Kitasatosporales</taxon>
        <taxon>Streptomycetaceae</taxon>
        <taxon>Streptomyces</taxon>
    </lineage>
</organism>
<dbReference type="PANTHER" id="PTHR13887:SF54">
    <property type="entry name" value="DSBA FAMILY PROTEIN"/>
    <property type="match status" value="1"/>
</dbReference>
<dbReference type="Gene3D" id="3.40.30.10">
    <property type="entry name" value="Glutaredoxin"/>
    <property type="match status" value="1"/>
</dbReference>
<dbReference type="InterPro" id="IPR001853">
    <property type="entry name" value="DSBA-like_thioredoxin_dom"/>
</dbReference>
<dbReference type="GO" id="GO:0016491">
    <property type="term" value="F:oxidoreductase activity"/>
    <property type="evidence" value="ECO:0007669"/>
    <property type="project" value="InterPro"/>
</dbReference>
<dbReference type="InterPro" id="IPR036249">
    <property type="entry name" value="Thioredoxin-like_sf"/>
</dbReference>
<proteinExistence type="predicted"/>
<feature type="domain" description="DSBA-like thioredoxin" evidence="1">
    <location>
        <begin position="4"/>
        <end position="185"/>
    </location>
</feature>
<dbReference type="Pfam" id="PF01323">
    <property type="entry name" value="DSBA"/>
    <property type="match status" value="1"/>
</dbReference>
<dbReference type="CDD" id="cd03025">
    <property type="entry name" value="DsbA_FrnE_like"/>
    <property type="match status" value="1"/>
</dbReference>
<dbReference type="Gene3D" id="1.10.472.60">
    <property type="entry name" value="putative protein disulfide isomerase domain"/>
    <property type="match status" value="1"/>
</dbReference>
<dbReference type="SUPFAM" id="SSF52833">
    <property type="entry name" value="Thioredoxin-like"/>
    <property type="match status" value="1"/>
</dbReference>
<dbReference type="RefSeq" id="WP_369265723.1">
    <property type="nucleotide sequence ID" value="NZ_CP163440.1"/>
</dbReference>
<accession>A0AB39STC5</accession>
<reference evidence="2" key="1">
    <citation type="submission" date="2024-07" db="EMBL/GenBank/DDBJ databases">
        <authorList>
            <person name="Yu S.T."/>
        </authorList>
    </citation>
    <scope>NUCLEOTIDE SEQUENCE</scope>
    <source>
        <strain evidence="2">R35</strain>
    </source>
</reference>
<dbReference type="EMBL" id="CP163440">
    <property type="protein sequence ID" value="XDQ68990.1"/>
    <property type="molecule type" value="Genomic_DNA"/>
</dbReference>
<dbReference type="PANTHER" id="PTHR13887">
    <property type="entry name" value="GLUTATHIONE S-TRANSFERASE KAPPA"/>
    <property type="match status" value="1"/>
</dbReference>
<evidence type="ECO:0000313" key="2">
    <source>
        <dbReference type="EMBL" id="XDQ68990.1"/>
    </source>
</evidence>
<protein>
    <submittedName>
        <fullName evidence="2">DsbA family protein</fullName>
    </submittedName>
</protein>